<dbReference type="OrthoDB" id="5550292at2759"/>
<dbReference type="InterPro" id="IPR043502">
    <property type="entry name" value="DNA/RNA_pol_sf"/>
</dbReference>
<sequence length="85" mass="10354">MFIKDYNRLAEPLTNLTRKRVVFNFIDDLKCLRAFIDLKRRFEKELVLKSYLSDRESTVEYDVSDIYNYDIYEKELLTIIKALDY</sequence>
<keyword evidence="2" id="KW-1185">Reference proteome</keyword>
<dbReference type="EMBL" id="JAAMPI010000550">
    <property type="protein sequence ID" value="KAF4630433.1"/>
    <property type="molecule type" value="Genomic_DNA"/>
</dbReference>
<accession>A0A8H4W1A6</accession>
<dbReference type="InterPro" id="IPR043128">
    <property type="entry name" value="Rev_trsase/Diguanyl_cyclase"/>
</dbReference>
<evidence type="ECO:0000313" key="1">
    <source>
        <dbReference type="EMBL" id="KAF4630433.1"/>
    </source>
</evidence>
<gene>
    <name evidence="1" type="ORF">G7Y89_g7704</name>
</gene>
<reference evidence="1 2" key="1">
    <citation type="submission" date="2020-03" db="EMBL/GenBank/DDBJ databases">
        <title>Draft Genome Sequence of Cudoniella acicularis.</title>
        <authorList>
            <person name="Buettner E."/>
            <person name="Kellner H."/>
        </authorList>
    </citation>
    <scope>NUCLEOTIDE SEQUENCE [LARGE SCALE GENOMIC DNA]</scope>
    <source>
        <strain evidence="1 2">DSM 108380</strain>
    </source>
</reference>
<organism evidence="1 2">
    <name type="scientific">Cudoniella acicularis</name>
    <dbReference type="NCBI Taxonomy" id="354080"/>
    <lineage>
        <taxon>Eukaryota</taxon>
        <taxon>Fungi</taxon>
        <taxon>Dikarya</taxon>
        <taxon>Ascomycota</taxon>
        <taxon>Pezizomycotina</taxon>
        <taxon>Leotiomycetes</taxon>
        <taxon>Helotiales</taxon>
        <taxon>Tricladiaceae</taxon>
        <taxon>Cudoniella</taxon>
    </lineage>
</organism>
<proteinExistence type="predicted"/>
<dbReference type="SUPFAM" id="SSF56672">
    <property type="entry name" value="DNA/RNA polymerases"/>
    <property type="match status" value="1"/>
</dbReference>
<dbReference type="Gene3D" id="3.30.70.270">
    <property type="match status" value="1"/>
</dbReference>
<name>A0A8H4W1A6_9HELO</name>
<protein>
    <submittedName>
        <fullName evidence="1">Uncharacterized protein</fullName>
    </submittedName>
</protein>
<dbReference type="AlphaFoldDB" id="A0A8H4W1A6"/>
<comment type="caution">
    <text evidence="1">The sequence shown here is derived from an EMBL/GenBank/DDBJ whole genome shotgun (WGS) entry which is preliminary data.</text>
</comment>
<evidence type="ECO:0000313" key="2">
    <source>
        <dbReference type="Proteomes" id="UP000566819"/>
    </source>
</evidence>
<dbReference type="Proteomes" id="UP000566819">
    <property type="component" value="Unassembled WGS sequence"/>
</dbReference>